<evidence type="ECO:0000256" key="2">
    <source>
        <dbReference type="ARBA" id="ARBA00022448"/>
    </source>
</evidence>
<feature type="domain" description="Major facilitator superfamily (MFS) profile" evidence="7">
    <location>
        <begin position="20"/>
        <end position="534"/>
    </location>
</feature>
<dbReference type="PROSITE" id="PS50850">
    <property type="entry name" value="MFS"/>
    <property type="match status" value="1"/>
</dbReference>
<keyword evidence="4 6" id="KW-1133">Transmembrane helix</keyword>
<evidence type="ECO:0000256" key="3">
    <source>
        <dbReference type="ARBA" id="ARBA00022692"/>
    </source>
</evidence>
<feature type="transmembrane region" description="Helical" evidence="6">
    <location>
        <begin position="172"/>
        <end position="194"/>
    </location>
</feature>
<feature type="transmembrane region" description="Helical" evidence="6">
    <location>
        <begin position="362"/>
        <end position="382"/>
    </location>
</feature>
<evidence type="ECO:0000259" key="7">
    <source>
        <dbReference type="PROSITE" id="PS50850"/>
    </source>
</evidence>
<dbReference type="KEGG" id="nyu:D7D52_03295"/>
<feature type="transmembrane region" description="Helical" evidence="6">
    <location>
        <begin position="331"/>
        <end position="350"/>
    </location>
</feature>
<dbReference type="PANTHER" id="PTHR42718:SF9">
    <property type="entry name" value="MAJOR FACILITATOR SUPERFAMILY MULTIDRUG TRANSPORTER MFSC"/>
    <property type="match status" value="1"/>
</dbReference>
<feature type="transmembrane region" description="Helical" evidence="6">
    <location>
        <begin position="85"/>
        <end position="105"/>
    </location>
</feature>
<dbReference type="InterPro" id="IPR011701">
    <property type="entry name" value="MFS"/>
</dbReference>
<accession>A0A386Z722</accession>
<keyword evidence="3 6" id="KW-0812">Transmembrane</keyword>
<feature type="transmembrane region" description="Helical" evidence="6">
    <location>
        <begin position="511"/>
        <end position="530"/>
    </location>
</feature>
<feature type="transmembrane region" description="Helical" evidence="6">
    <location>
        <begin position="388"/>
        <end position="413"/>
    </location>
</feature>
<dbReference type="PANTHER" id="PTHR42718">
    <property type="entry name" value="MAJOR FACILITATOR SUPERFAMILY MULTIDRUG TRANSPORTER MFSC"/>
    <property type="match status" value="1"/>
</dbReference>
<feature type="transmembrane region" description="Helical" evidence="6">
    <location>
        <begin position="20"/>
        <end position="46"/>
    </location>
</feature>
<evidence type="ECO:0000256" key="1">
    <source>
        <dbReference type="ARBA" id="ARBA00004651"/>
    </source>
</evidence>
<evidence type="ECO:0000256" key="6">
    <source>
        <dbReference type="SAM" id="Phobius"/>
    </source>
</evidence>
<feature type="transmembrane region" description="Helical" evidence="6">
    <location>
        <begin position="301"/>
        <end position="325"/>
    </location>
</feature>
<dbReference type="SUPFAM" id="SSF103473">
    <property type="entry name" value="MFS general substrate transporter"/>
    <property type="match status" value="1"/>
</dbReference>
<feature type="transmembrane region" description="Helical" evidence="6">
    <location>
        <begin position="142"/>
        <end position="166"/>
    </location>
</feature>
<evidence type="ECO:0000256" key="5">
    <source>
        <dbReference type="ARBA" id="ARBA00023136"/>
    </source>
</evidence>
<reference evidence="8 9" key="1">
    <citation type="submission" date="2018-09" db="EMBL/GenBank/DDBJ databases">
        <title>Nocardia yunnanensis sp. nov., an actinomycete isolated from a soil sample.</title>
        <authorList>
            <person name="Zhang J."/>
        </authorList>
    </citation>
    <scope>NUCLEOTIDE SEQUENCE [LARGE SCALE GENOMIC DNA]</scope>
    <source>
        <strain evidence="8 9">CFHS0054</strain>
    </source>
</reference>
<comment type="subcellular location">
    <subcellularLocation>
        <location evidence="1">Cell membrane</location>
        <topology evidence="1">Multi-pass membrane protein</topology>
    </subcellularLocation>
</comment>
<dbReference type="AlphaFoldDB" id="A0A386Z722"/>
<dbReference type="GO" id="GO:0022857">
    <property type="term" value="F:transmembrane transporter activity"/>
    <property type="evidence" value="ECO:0007669"/>
    <property type="project" value="InterPro"/>
</dbReference>
<protein>
    <submittedName>
        <fullName evidence="8">MFS transporter</fullName>
    </submittedName>
</protein>
<organism evidence="8 9">
    <name type="scientific">Nocardia yunnanensis</name>
    <dbReference type="NCBI Taxonomy" id="2382165"/>
    <lineage>
        <taxon>Bacteria</taxon>
        <taxon>Bacillati</taxon>
        <taxon>Actinomycetota</taxon>
        <taxon>Actinomycetes</taxon>
        <taxon>Mycobacteriales</taxon>
        <taxon>Nocardiaceae</taxon>
        <taxon>Nocardia</taxon>
    </lineage>
</organism>
<dbReference type="Proteomes" id="UP000267164">
    <property type="component" value="Chromosome"/>
</dbReference>
<keyword evidence="9" id="KW-1185">Reference proteome</keyword>
<evidence type="ECO:0000256" key="4">
    <source>
        <dbReference type="ARBA" id="ARBA00022989"/>
    </source>
</evidence>
<sequence length="548" mass="57416">MTETQRDLGREQGPHRKWIVLAVLALGLSMVVLDGTIVAVSLPVIIDDLQLNLTQAQWINSIYAVVLAALLITSGRLGDRFGRRAMFAAGVVVFLLGSLLAARAHHAWPLILGRIVQGIGAAGVMPGTLATMNALFRGRDRVIAFAVWGSVISGVAAIGPLLGGWLTTYYSWPWIFLVNLPLGAVVLVGLLVFVPETRMGEHAPGLDVDGFLLSAAGFALLVFGLIEGQTYGWWKPLREFPLAGWNWPATAPLSPIPVLLALGVVALLLFIRWERHRVLIGRSALLNPALFTIPSFRWGNITAFMVALGEFGLLFVLPLFMVNVLGFSTLGAGYVLAGMAVGALLAAGLAEGLVRRYGPVRVVQLGLGFEVVAVALTALFVTPHISGWWLAVLLAGYGVGLGMASAQLTGTVLADLPTDSSGQGSATQSTVRQVGSAFGTAVIGALLSAALAHDLPERLAKVPDLPSKAADTLATATRESAGGAISGVREHHGAPAILDALDRAFTDSTRVTLLAAAVVLAIGLASATLIPNRPYTGESRAKDGTPDG</sequence>
<evidence type="ECO:0000313" key="8">
    <source>
        <dbReference type="EMBL" id="AYF73053.1"/>
    </source>
</evidence>
<dbReference type="GO" id="GO:0005886">
    <property type="term" value="C:plasma membrane"/>
    <property type="evidence" value="ECO:0007669"/>
    <property type="project" value="UniProtKB-SubCell"/>
</dbReference>
<feature type="transmembrane region" description="Helical" evidence="6">
    <location>
        <begin position="206"/>
        <end position="226"/>
    </location>
</feature>
<evidence type="ECO:0000313" key="9">
    <source>
        <dbReference type="Proteomes" id="UP000267164"/>
    </source>
</evidence>
<feature type="transmembrane region" description="Helical" evidence="6">
    <location>
        <begin position="434"/>
        <end position="453"/>
    </location>
</feature>
<feature type="transmembrane region" description="Helical" evidence="6">
    <location>
        <begin position="111"/>
        <end position="130"/>
    </location>
</feature>
<dbReference type="InterPro" id="IPR036259">
    <property type="entry name" value="MFS_trans_sf"/>
</dbReference>
<dbReference type="Gene3D" id="1.20.1250.20">
    <property type="entry name" value="MFS general substrate transporter like domains"/>
    <property type="match status" value="1"/>
</dbReference>
<keyword evidence="5 6" id="KW-0472">Membrane</keyword>
<name>A0A386Z722_9NOCA</name>
<dbReference type="CDD" id="cd17321">
    <property type="entry name" value="MFS_MMR_MDR_like"/>
    <property type="match status" value="1"/>
</dbReference>
<proteinExistence type="predicted"/>
<dbReference type="RefSeq" id="WP_120734994.1">
    <property type="nucleotide sequence ID" value="NZ_CP032568.1"/>
</dbReference>
<dbReference type="Gene3D" id="1.20.1720.10">
    <property type="entry name" value="Multidrug resistance protein D"/>
    <property type="match status" value="1"/>
</dbReference>
<dbReference type="OrthoDB" id="7375466at2"/>
<dbReference type="Pfam" id="PF07690">
    <property type="entry name" value="MFS_1"/>
    <property type="match status" value="1"/>
</dbReference>
<gene>
    <name evidence="8" type="ORF">D7D52_03295</name>
</gene>
<dbReference type="InterPro" id="IPR020846">
    <property type="entry name" value="MFS_dom"/>
</dbReference>
<feature type="transmembrane region" description="Helical" evidence="6">
    <location>
        <begin position="246"/>
        <end position="271"/>
    </location>
</feature>
<dbReference type="EMBL" id="CP032568">
    <property type="protein sequence ID" value="AYF73053.1"/>
    <property type="molecule type" value="Genomic_DNA"/>
</dbReference>
<keyword evidence="2" id="KW-0813">Transport</keyword>
<feature type="transmembrane region" description="Helical" evidence="6">
    <location>
        <begin position="58"/>
        <end position="78"/>
    </location>
</feature>